<dbReference type="GO" id="GO:0000124">
    <property type="term" value="C:SAGA complex"/>
    <property type="evidence" value="ECO:0007669"/>
    <property type="project" value="TreeGrafter"/>
</dbReference>
<feature type="compositionally biased region" description="Basic residues" evidence="6">
    <location>
        <begin position="354"/>
        <end position="365"/>
    </location>
</feature>
<dbReference type="EMBL" id="HBGD01001548">
    <property type="protein sequence ID" value="CAD9078045.1"/>
    <property type="molecule type" value="Transcribed_RNA"/>
</dbReference>
<feature type="region of interest" description="Disordered" evidence="6">
    <location>
        <begin position="351"/>
        <end position="377"/>
    </location>
</feature>
<keyword evidence="3" id="KW-0805">Transcription regulation</keyword>
<evidence type="ECO:0000256" key="5">
    <source>
        <dbReference type="ARBA" id="ARBA00023242"/>
    </source>
</evidence>
<accession>A0A7S1PFJ9</accession>
<dbReference type="Pfam" id="PF10198">
    <property type="entry name" value="Ada3"/>
    <property type="match status" value="1"/>
</dbReference>
<evidence type="ECO:0000256" key="2">
    <source>
        <dbReference type="ARBA" id="ARBA00005330"/>
    </source>
</evidence>
<gene>
    <name evidence="7" type="ORF">PCOS0759_LOCUS1277</name>
</gene>
<name>A0A7S1PFJ9_9EUKA</name>
<feature type="compositionally biased region" description="Low complexity" evidence="6">
    <location>
        <begin position="366"/>
        <end position="377"/>
    </location>
</feature>
<sequence length="503" mass="56646">MSKKHNNTSNAKGTEILQYIVTNANRCTLQELYTAQKVLKIEKDNVVHNISQFQSHIAKLKAQYGDAVSVSKSSSKSSNKSRKRKRKRQPNDDDEDFDPMQITSEALVDEDFEFSPSSATGASASGEPITPVSATVMTPPSAITLDGERSAISGGGADQGGAAGSAGGASTLTSRGSKKNSRKKRAKSATTKKNSKKKRKKGKYKSGDDDEDVMLDVDSNILPREESDDEVGYGLQGKDISQPHNQFWRMIDEYFQPVHNDPEKLNLLKPVDIENDEDLNQIPELGQHYLQKWSEEKMQDGAENAARANRTATFSDSIPSVDLDIASDFFDTNSITVRLLQSMIEEQDVLNVGRKSKKGRPKLTRNSRQQQQDNQNQYREQILQSGDVQRGISASTDDYTTTMMSQIDSRVTQELQSLGLFSIPSESAAEQVPDEDDEVLAEIKRLQRELTEQISLSNQFRRKIFDNVMARRDDEETLVRRRREDKRIIREFERRVFNPRVRV</sequence>
<keyword evidence="4" id="KW-0804">Transcription</keyword>
<feature type="compositionally biased region" description="Low complexity" evidence="6">
    <location>
        <begin position="69"/>
        <end position="78"/>
    </location>
</feature>
<dbReference type="GO" id="GO:0003713">
    <property type="term" value="F:transcription coactivator activity"/>
    <property type="evidence" value="ECO:0007669"/>
    <property type="project" value="TreeGrafter"/>
</dbReference>
<feature type="compositionally biased region" description="Basic residues" evidence="6">
    <location>
        <begin position="176"/>
        <end position="187"/>
    </location>
</feature>
<feature type="compositionally biased region" description="Basic residues" evidence="6">
    <location>
        <begin position="193"/>
        <end position="204"/>
    </location>
</feature>
<keyword evidence="5" id="KW-0539">Nucleus</keyword>
<feature type="compositionally biased region" description="Low complexity" evidence="6">
    <location>
        <begin position="115"/>
        <end position="126"/>
    </location>
</feature>
<proteinExistence type="inferred from homology"/>
<evidence type="ECO:0000256" key="3">
    <source>
        <dbReference type="ARBA" id="ARBA00023015"/>
    </source>
</evidence>
<comment type="similarity">
    <text evidence="2">Belongs to the NGG1 family.</text>
</comment>
<feature type="region of interest" description="Disordered" evidence="6">
    <location>
        <begin position="115"/>
        <end position="215"/>
    </location>
</feature>
<dbReference type="AlphaFoldDB" id="A0A7S1PFJ9"/>
<protein>
    <submittedName>
        <fullName evidence="7">Uncharacterized protein</fullName>
    </submittedName>
</protein>
<feature type="compositionally biased region" description="Gly residues" evidence="6">
    <location>
        <begin position="153"/>
        <end position="167"/>
    </location>
</feature>
<evidence type="ECO:0000256" key="1">
    <source>
        <dbReference type="ARBA" id="ARBA00004123"/>
    </source>
</evidence>
<dbReference type="InterPro" id="IPR019340">
    <property type="entry name" value="Histone_AcTrfase_su3"/>
</dbReference>
<comment type="subcellular location">
    <subcellularLocation>
        <location evidence="1">Nucleus</location>
    </subcellularLocation>
</comment>
<dbReference type="GO" id="GO:0006357">
    <property type="term" value="P:regulation of transcription by RNA polymerase II"/>
    <property type="evidence" value="ECO:0007669"/>
    <property type="project" value="TreeGrafter"/>
</dbReference>
<organism evidence="7">
    <name type="scientific">Percolomonas cosmopolitus</name>
    <dbReference type="NCBI Taxonomy" id="63605"/>
    <lineage>
        <taxon>Eukaryota</taxon>
        <taxon>Discoba</taxon>
        <taxon>Heterolobosea</taxon>
        <taxon>Tetramitia</taxon>
        <taxon>Eutetramitia</taxon>
        <taxon>Percolomonadidae</taxon>
        <taxon>Percolomonas</taxon>
    </lineage>
</organism>
<dbReference type="PANTHER" id="PTHR13556:SF2">
    <property type="entry name" value="TRANSCRIPTIONAL ADAPTER 3"/>
    <property type="match status" value="1"/>
</dbReference>
<feature type="compositionally biased region" description="Basic residues" evidence="6">
    <location>
        <begin position="79"/>
        <end position="88"/>
    </location>
</feature>
<reference evidence="7" key="1">
    <citation type="submission" date="2021-01" db="EMBL/GenBank/DDBJ databases">
        <authorList>
            <person name="Corre E."/>
            <person name="Pelletier E."/>
            <person name="Niang G."/>
            <person name="Scheremetjew M."/>
            <person name="Finn R."/>
            <person name="Kale V."/>
            <person name="Holt S."/>
            <person name="Cochrane G."/>
            <person name="Meng A."/>
            <person name="Brown T."/>
            <person name="Cohen L."/>
        </authorList>
    </citation>
    <scope>NUCLEOTIDE SEQUENCE</scope>
    <source>
        <strain evidence="7">WS</strain>
    </source>
</reference>
<evidence type="ECO:0000256" key="6">
    <source>
        <dbReference type="SAM" id="MobiDB-lite"/>
    </source>
</evidence>
<dbReference type="PANTHER" id="PTHR13556">
    <property type="entry name" value="TRANSCRIPTIONAL ADAPTER 3-RELATED"/>
    <property type="match status" value="1"/>
</dbReference>
<feature type="region of interest" description="Disordered" evidence="6">
    <location>
        <begin position="68"/>
        <end position="101"/>
    </location>
</feature>
<evidence type="ECO:0000313" key="7">
    <source>
        <dbReference type="EMBL" id="CAD9078045.1"/>
    </source>
</evidence>
<dbReference type="GO" id="GO:0005634">
    <property type="term" value="C:nucleus"/>
    <property type="evidence" value="ECO:0007669"/>
    <property type="project" value="UniProtKB-SubCell"/>
</dbReference>
<evidence type="ECO:0000256" key="4">
    <source>
        <dbReference type="ARBA" id="ARBA00023163"/>
    </source>
</evidence>